<evidence type="ECO:0000313" key="2">
    <source>
        <dbReference type="Proteomes" id="UP001056610"/>
    </source>
</evidence>
<sequence length="45" mass="4613">MGPVRAEVRLRTGASFLDNFEVLGPALAFVSSMAGAYGKGSVGLI</sequence>
<organism evidence="1 2">
    <name type="scientific">Candidatus Mycobacterium methanotrophicum</name>
    <dbReference type="NCBI Taxonomy" id="2943498"/>
    <lineage>
        <taxon>Bacteria</taxon>
        <taxon>Bacillati</taxon>
        <taxon>Actinomycetota</taxon>
        <taxon>Actinomycetes</taxon>
        <taxon>Mycobacteriales</taxon>
        <taxon>Mycobacteriaceae</taxon>
        <taxon>Mycobacterium</taxon>
    </lineage>
</organism>
<keyword evidence="2" id="KW-1185">Reference proteome</keyword>
<reference evidence="1" key="1">
    <citation type="submission" date="2022-05" db="EMBL/GenBank/DDBJ databases">
        <title>A methanotrophic Mycobacterium dominates a cave microbial ecosystem.</title>
        <authorList>
            <person name="Van Spanning R.J.M."/>
            <person name="Guan Q."/>
            <person name="Melkonian C."/>
            <person name="Gallant J."/>
            <person name="Polerecky L."/>
            <person name="Flot J.-F."/>
            <person name="Brandt B.W."/>
            <person name="Braster M."/>
            <person name="Iturbe Espinoza P."/>
            <person name="Aerts J."/>
            <person name="Meima-Franke M."/>
            <person name="Piersma S.R."/>
            <person name="Bunduc C."/>
            <person name="Ummels R."/>
            <person name="Pain A."/>
            <person name="Fleming E.J."/>
            <person name="van der Wel N."/>
            <person name="Gherman V.D."/>
            <person name="Sarbu S.M."/>
            <person name="Bodelier P.L.E."/>
            <person name="Bitter W."/>
        </authorList>
    </citation>
    <scope>NUCLEOTIDE SEQUENCE</scope>
    <source>
        <strain evidence="1">Sulfur Cave</strain>
    </source>
</reference>
<dbReference type="Proteomes" id="UP001056610">
    <property type="component" value="Chromosome"/>
</dbReference>
<accession>A0ABY4QNX1</accession>
<proteinExistence type="predicted"/>
<dbReference type="EMBL" id="CP097320">
    <property type="protein sequence ID" value="UQX12197.1"/>
    <property type="molecule type" value="Genomic_DNA"/>
</dbReference>
<gene>
    <name evidence="1" type="ORF">M5I08_07860</name>
</gene>
<evidence type="ECO:0000313" key="1">
    <source>
        <dbReference type="EMBL" id="UQX12197.1"/>
    </source>
</evidence>
<protein>
    <submittedName>
        <fullName evidence="1">Uncharacterized protein</fullName>
    </submittedName>
</protein>
<dbReference type="RefSeq" id="WP_219067655.1">
    <property type="nucleotide sequence ID" value="NZ_CAJUXY010000023.1"/>
</dbReference>
<name>A0ABY4QNX1_9MYCO</name>